<evidence type="ECO:0008006" key="4">
    <source>
        <dbReference type="Google" id="ProtNLM"/>
    </source>
</evidence>
<organism evidence="2 3">
    <name type="scientific">Ramularia collo-cygni</name>
    <dbReference type="NCBI Taxonomy" id="112498"/>
    <lineage>
        <taxon>Eukaryota</taxon>
        <taxon>Fungi</taxon>
        <taxon>Dikarya</taxon>
        <taxon>Ascomycota</taxon>
        <taxon>Pezizomycotina</taxon>
        <taxon>Dothideomycetes</taxon>
        <taxon>Dothideomycetidae</taxon>
        <taxon>Mycosphaerellales</taxon>
        <taxon>Mycosphaerellaceae</taxon>
        <taxon>Ramularia</taxon>
    </lineage>
</organism>
<gene>
    <name evidence="2" type="ORF">RCC_00396</name>
</gene>
<sequence>MRAKVACSGSNTHPVGRDWRGAQCGIQRREARTRPWKASLGQESAARASPASNRIHQEIPSSPHQQHQRTASVTRHRNARPAHSSLILPTKPGINSLSSIPPAPSRPSKAHTILPTNHLRVPQTNLQPSNMSVDAATAQMATTTLNEPQATAEGTTIGAGGDKPINASQNEAVIASAAEGRRLYIGNLAYATTEGELKDFFKDYLVYVCPGLMIYMTTSS</sequence>
<feature type="compositionally biased region" description="Polar residues" evidence="1">
    <location>
        <begin position="50"/>
        <end position="73"/>
    </location>
</feature>
<evidence type="ECO:0000313" key="2">
    <source>
        <dbReference type="EMBL" id="CZT14419.1"/>
    </source>
</evidence>
<dbReference type="SUPFAM" id="SSF54928">
    <property type="entry name" value="RNA-binding domain, RBD"/>
    <property type="match status" value="1"/>
</dbReference>
<evidence type="ECO:0000256" key="1">
    <source>
        <dbReference type="SAM" id="MobiDB-lite"/>
    </source>
</evidence>
<dbReference type="Proteomes" id="UP000225277">
    <property type="component" value="Unassembled WGS sequence"/>
</dbReference>
<evidence type="ECO:0000313" key="3">
    <source>
        <dbReference type="Proteomes" id="UP000225277"/>
    </source>
</evidence>
<dbReference type="EMBL" id="FJUY01000001">
    <property type="protein sequence ID" value="CZT14419.1"/>
    <property type="molecule type" value="Genomic_DNA"/>
</dbReference>
<keyword evidence="3" id="KW-1185">Reference proteome</keyword>
<name>A0A2D3UYZ3_9PEZI</name>
<dbReference type="AlphaFoldDB" id="A0A2D3UYZ3"/>
<dbReference type="Gene3D" id="3.30.70.330">
    <property type="match status" value="1"/>
</dbReference>
<accession>A0A2D3UYZ3</accession>
<reference evidence="2 3" key="1">
    <citation type="submission" date="2016-03" db="EMBL/GenBank/DDBJ databases">
        <authorList>
            <person name="Ploux O."/>
        </authorList>
    </citation>
    <scope>NUCLEOTIDE SEQUENCE [LARGE SCALE GENOMIC DNA]</scope>
    <source>
        <strain evidence="2 3">URUG2</strain>
    </source>
</reference>
<dbReference type="InterPro" id="IPR035979">
    <property type="entry name" value="RBD_domain_sf"/>
</dbReference>
<dbReference type="GO" id="GO:0003676">
    <property type="term" value="F:nucleic acid binding"/>
    <property type="evidence" value="ECO:0007669"/>
    <property type="project" value="InterPro"/>
</dbReference>
<protein>
    <recommendedName>
        <fullName evidence="4">RRM domain-containing protein</fullName>
    </recommendedName>
</protein>
<dbReference type="InterPro" id="IPR012677">
    <property type="entry name" value="Nucleotide-bd_a/b_plait_sf"/>
</dbReference>
<proteinExistence type="predicted"/>
<feature type="region of interest" description="Disordered" evidence="1">
    <location>
        <begin position="26"/>
        <end position="94"/>
    </location>
</feature>
<dbReference type="STRING" id="112498.A0A2D3UYZ3"/>